<keyword evidence="3" id="KW-0964">Secreted</keyword>
<evidence type="ECO:0000259" key="13">
    <source>
        <dbReference type="Pfam" id="PF03443"/>
    </source>
</evidence>
<evidence type="ECO:0000256" key="11">
    <source>
        <dbReference type="ARBA" id="ARBA00047174"/>
    </source>
</evidence>
<dbReference type="AlphaFoldDB" id="A0AAE8N4I0"/>
<gene>
    <name evidence="14" type="ORF">DNG_08925</name>
</gene>
<organism evidence="14 15">
    <name type="scientific">Cephalotrichum gorgonifer</name>
    <dbReference type="NCBI Taxonomy" id="2041049"/>
    <lineage>
        <taxon>Eukaryota</taxon>
        <taxon>Fungi</taxon>
        <taxon>Dikarya</taxon>
        <taxon>Ascomycota</taxon>
        <taxon>Pezizomycotina</taxon>
        <taxon>Sordariomycetes</taxon>
        <taxon>Hypocreomycetidae</taxon>
        <taxon>Microascales</taxon>
        <taxon>Microascaceae</taxon>
        <taxon>Cephalotrichum</taxon>
    </lineage>
</organism>
<keyword evidence="8" id="KW-0624">Polysaccharide degradation</keyword>
<protein>
    <recommendedName>
        <fullName evidence="11">lytic cellulose monooxygenase (C4-dehydrogenating)</fullName>
        <ecNumber evidence="11">1.14.99.56</ecNumber>
    </recommendedName>
</protein>
<dbReference type="CDD" id="cd21175">
    <property type="entry name" value="LPMO_AA9"/>
    <property type="match status" value="1"/>
</dbReference>
<evidence type="ECO:0000256" key="7">
    <source>
        <dbReference type="ARBA" id="ARBA00023277"/>
    </source>
</evidence>
<keyword evidence="15" id="KW-1185">Reference proteome</keyword>
<feature type="signal peptide" evidence="12">
    <location>
        <begin position="1"/>
        <end position="20"/>
    </location>
</feature>
<dbReference type="EMBL" id="ONZQ02000015">
    <property type="protein sequence ID" value="SPO06236.1"/>
    <property type="molecule type" value="Genomic_DNA"/>
</dbReference>
<evidence type="ECO:0000256" key="3">
    <source>
        <dbReference type="ARBA" id="ARBA00022525"/>
    </source>
</evidence>
<dbReference type="Proteomes" id="UP001187682">
    <property type="component" value="Unassembled WGS sequence"/>
</dbReference>
<evidence type="ECO:0000313" key="15">
    <source>
        <dbReference type="Proteomes" id="UP001187682"/>
    </source>
</evidence>
<comment type="caution">
    <text evidence="14">The sequence shown here is derived from an EMBL/GenBank/DDBJ whole genome shotgun (WGS) entry which is preliminary data.</text>
</comment>
<evidence type="ECO:0000256" key="6">
    <source>
        <dbReference type="ARBA" id="ARBA00023157"/>
    </source>
</evidence>
<sequence length="250" mass="26772">MPASLLLAAISGAVAVSAHGFVTEIVIDGESHVGYNPTIAPWQAVQDSIGWQNWATDTGFVNGFQVQDPDIICHLNSTNAPITARIAAGSDISLRWSAWADSHHGPIIDYIANCNGDCTSVDKTTLEFVKIAESGQFELGAGGGTPGYWAADTLFETNLTWVVTIPESLAPGNYVLRHEIIALHGAYEEGSTQFYPQCINLEITGSGTDSPKGVVGTELYKSDDPGVLYNIYNDETKPTYTIPGPPLWTP</sequence>
<keyword evidence="5" id="KW-0136">Cellulose degradation</keyword>
<comment type="similarity">
    <text evidence="9">Belongs to the polysaccharide monooxygenase AA9 family.</text>
</comment>
<dbReference type="EC" id="1.14.99.56" evidence="11"/>
<dbReference type="PANTHER" id="PTHR33353">
    <property type="entry name" value="PUTATIVE (AFU_ORTHOLOGUE AFUA_1G12560)-RELATED"/>
    <property type="match status" value="1"/>
</dbReference>
<dbReference type="InterPro" id="IPR049892">
    <property type="entry name" value="AA9"/>
</dbReference>
<evidence type="ECO:0000256" key="1">
    <source>
        <dbReference type="ARBA" id="ARBA00001973"/>
    </source>
</evidence>
<evidence type="ECO:0000313" key="14">
    <source>
        <dbReference type="EMBL" id="SPO06236.1"/>
    </source>
</evidence>
<reference evidence="14" key="1">
    <citation type="submission" date="2018-03" db="EMBL/GenBank/DDBJ databases">
        <authorList>
            <person name="Guldener U."/>
        </authorList>
    </citation>
    <scope>NUCLEOTIDE SEQUENCE</scope>
</reference>
<feature type="domain" description="Auxiliary Activity family 9 catalytic" evidence="13">
    <location>
        <begin position="19"/>
        <end position="240"/>
    </location>
</feature>
<accession>A0AAE8N4I0</accession>
<dbReference type="GO" id="GO:0030245">
    <property type="term" value="P:cellulose catabolic process"/>
    <property type="evidence" value="ECO:0007669"/>
    <property type="project" value="UniProtKB-KW"/>
</dbReference>
<dbReference type="Gene3D" id="2.70.50.70">
    <property type="match status" value="1"/>
</dbReference>
<evidence type="ECO:0000256" key="8">
    <source>
        <dbReference type="ARBA" id="ARBA00023326"/>
    </source>
</evidence>
<dbReference type="Pfam" id="PF03443">
    <property type="entry name" value="AA9"/>
    <property type="match status" value="1"/>
</dbReference>
<evidence type="ECO:0000256" key="2">
    <source>
        <dbReference type="ARBA" id="ARBA00004613"/>
    </source>
</evidence>
<comment type="subcellular location">
    <subcellularLocation>
        <location evidence="2">Secreted</location>
    </subcellularLocation>
</comment>
<comment type="catalytic activity">
    <reaction evidence="10">
        <text>[(1-&gt;4)-beta-D-glucosyl]n+m + reduced acceptor + O2 = 4-dehydro-beta-D-glucosyl-[(1-&gt;4)-beta-D-glucosyl]n-1 + [(1-&gt;4)-beta-D-glucosyl]m + acceptor + H2O.</text>
        <dbReference type="EC" id="1.14.99.56"/>
    </reaction>
</comment>
<dbReference type="PANTHER" id="PTHR33353:SF34">
    <property type="entry name" value="ENDO-BETA-1,4-GLUCANASE D"/>
    <property type="match status" value="1"/>
</dbReference>
<feature type="chain" id="PRO_5041926383" description="lytic cellulose monooxygenase (C4-dehydrogenating)" evidence="12">
    <location>
        <begin position="21"/>
        <end position="250"/>
    </location>
</feature>
<evidence type="ECO:0000256" key="10">
    <source>
        <dbReference type="ARBA" id="ARBA00045077"/>
    </source>
</evidence>
<dbReference type="GO" id="GO:0005576">
    <property type="term" value="C:extracellular region"/>
    <property type="evidence" value="ECO:0007669"/>
    <property type="project" value="UniProtKB-SubCell"/>
</dbReference>
<evidence type="ECO:0000256" key="9">
    <source>
        <dbReference type="ARBA" id="ARBA00044502"/>
    </source>
</evidence>
<evidence type="ECO:0000256" key="4">
    <source>
        <dbReference type="ARBA" id="ARBA00022729"/>
    </source>
</evidence>
<keyword evidence="7" id="KW-0119">Carbohydrate metabolism</keyword>
<dbReference type="InterPro" id="IPR005103">
    <property type="entry name" value="AA9_LPMO"/>
</dbReference>
<comment type="cofactor">
    <cofactor evidence="1">
        <name>Cu(2+)</name>
        <dbReference type="ChEBI" id="CHEBI:29036"/>
    </cofactor>
</comment>
<keyword evidence="6" id="KW-1015">Disulfide bond</keyword>
<name>A0AAE8N4I0_9PEZI</name>
<keyword evidence="4 12" id="KW-0732">Signal</keyword>
<proteinExistence type="inferred from homology"/>
<evidence type="ECO:0000256" key="12">
    <source>
        <dbReference type="SAM" id="SignalP"/>
    </source>
</evidence>
<evidence type="ECO:0000256" key="5">
    <source>
        <dbReference type="ARBA" id="ARBA00023001"/>
    </source>
</evidence>